<evidence type="ECO:0000256" key="2">
    <source>
        <dbReference type="SAM" id="MobiDB-lite"/>
    </source>
</evidence>
<feature type="compositionally biased region" description="Basic and acidic residues" evidence="2">
    <location>
        <begin position="1030"/>
        <end position="1048"/>
    </location>
</feature>
<protein>
    <recommendedName>
        <fullName evidence="3">PH domain-containing protein</fullName>
    </recommendedName>
</protein>
<organism evidence="4 5">
    <name type="scientific">Zophobas morio</name>
    <dbReference type="NCBI Taxonomy" id="2755281"/>
    <lineage>
        <taxon>Eukaryota</taxon>
        <taxon>Metazoa</taxon>
        <taxon>Ecdysozoa</taxon>
        <taxon>Arthropoda</taxon>
        <taxon>Hexapoda</taxon>
        <taxon>Insecta</taxon>
        <taxon>Pterygota</taxon>
        <taxon>Neoptera</taxon>
        <taxon>Endopterygota</taxon>
        <taxon>Coleoptera</taxon>
        <taxon>Polyphaga</taxon>
        <taxon>Cucujiformia</taxon>
        <taxon>Tenebrionidae</taxon>
        <taxon>Zophobas</taxon>
    </lineage>
</organism>
<dbReference type="InterPro" id="IPR001849">
    <property type="entry name" value="PH_domain"/>
</dbReference>
<keyword evidence="1" id="KW-0175">Coiled coil</keyword>
<feature type="compositionally biased region" description="Polar residues" evidence="2">
    <location>
        <begin position="337"/>
        <end position="346"/>
    </location>
</feature>
<feature type="region of interest" description="Disordered" evidence="2">
    <location>
        <begin position="862"/>
        <end position="881"/>
    </location>
</feature>
<feature type="region of interest" description="Disordered" evidence="2">
    <location>
        <begin position="1"/>
        <end position="20"/>
    </location>
</feature>
<dbReference type="EMBL" id="JALNTZ010000002">
    <property type="protein sequence ID" value="KAJ3662138.1"/>
    <property type="molecule type" value="Genomic_DNA"/>
</dbReference>
<evidence type="ECO:0000313" key="4">
    <source>
        <dbReference type="EMBL" id="KAJ3662138.1"/>
    </source>
</evidence>
<feature type="region of interest" description="Disordered" evidence="2">
    <location>
        <begin position="425"/>
        <end position="463"/>
    </location>
</feature>
<dbReference type="Gene3D" id="2.30.29.30">
    <property type="entry name" value="Pleckstrin-homology domain (PH domain)/Phosphotyrosine-binding domain (PTB)"/>
    <property type="match status" value="1"/>
</dbReference>
<sequence>MSGLTGTESSADLDGGGRALKLQTDTPHLVNIGGDRLSTSVTLHPIPQGRVTVGCGPGVDIKVQGTGVLPLHCHIENSEGVVTIYPLSDNISIDGAKIDRPTRLSQGVMLTIGRSNYMRFNHPAEAKIMKSVLPNPRISMAAITIEPENVFQPKYNKKPPVVPRKNSKESLIESGVEEPLPSSIMTKVSKFEYLAQQNFKKSISPKVFSSNLVTVNTPAKDVLGKSPPDLKNFSKNLPQNVLNYSELNYNDKQQMKTPDRSIFGKKSPQYVNVSVNEKNNVNNKVIIYENGCIPKNQNTSQNELNNKNVGTKNSNLNRTLTPSPNYNRNPSPYFRSMTPSPVSNTSKIEYRRSGSVGELSEYADIAENSQIKNNEAEMKRVQAQQERIKEQEIGKAEQARLEEILNMCVEYEKQAQCEKNKVTPNRIKTNGSLPRDKRQFGPFSPVYATPPPSPRDAEWTSTDSKKMNHSYENVSINRDTSLERLNVNYENVEVKHIEEYRTSKCSSPYENIIQQSNANLSSHHSPRNRIKTIAYSNRDGKSKDTAEIIENKFAILEAEQYLLQNLSVNDEKSSESIKSLERKNHDTKFIFPLDETALLITHSNNEDNVCYSNSVKKIRINKIDNNIPLVNEKMNIEKMKKERKEILARISSVKRQIADTEILEEELQRDVELEHALLSGEHKSKLLEIEKLQFRKDKLIHCAQKLEENMLHRQTKQVEDQLKCKEKLEVAQESMANIEEKMSKTSKTDPNYEDIFEEYLKAQEVLDNERKTFEDLEFHHLEEEADWLASREEVQREILDLTNKMELVGEQAQELEQQKYNISRSNTSEVTTIKKRRHEYLKQLEKLTNLLKKIDNDLSVFANQESDPGESSDSDSDKSKDLEKQMSNLSLNVIHDLSCSVIISNTKSSVEHLSNMSQSFNEKLLQEKSVLESGIGNKCPSQDDIDRISKVTSSAPININQEQGSLGRKTIESLKDIERKRHIHLCQQGSQVIEQERQRVLALKQRVQHEVRTKWAQNRQDCNSMDSSESEERRISGELDERQIDRPVSKSPTPKNQTRPISDEDSSRPISEISEVSMDFGNTVGKKRTRIHTDKQRPLTRYLPIKGSDLDLRQHIESAGHQVVLCPHVIINATSCRGFLHKKGSKLNGWSKRWFVFDRNKHTLTYYNDKSEKKTRGGAYFQAIEEVYLDHLNNVKSPNPQLTFIVKTHEKSYFLMAPSPEAMRIWVDVIFTGAEGYQAFEHGT</sequence>
<dbReference type="PANTHER" id="PTHR12156">
    <property type="entry name" value="PLECKSTRIN HOMOLOGY-LIKE DOMAIN, FAMILY B, MEMBER 3"/>
    <property type="match status" value="1"/>
</dbReference>
<dbReference type="PANTHER" id="PTHR12156:SF5">
    <property type="entry name" value="FI18040P1"/>
    <property type="match status" value="1"/>
</dbReference>
<name>A0AA38MNG3_9CUCU</name>
<dbReference type="SMART" id="SM00233">
    <property type="entry name" value="PH"/>
    <property type="match status" value="1"/>
</dbReference>
<evidence type="ECO:0000259" key="3">
    <source>
        <dbReference type="PROSITE" id="PS50003"/>
    </source>
</evidence>
<dbReference type="InterPro" id="IPR052212">
    <property type="entry name" value="PH-like_domain"/>
</dbReference>
<dbReference type="Pfam" id="PF00169">
    <property type="entry name" value="PH"/>
    <property type="match status" value="1"/>
</dbReference>
<dbReference type="AlphaFoldDB" id="A0AA38MNG3"/>
<feature type="compositionally biased region" description="Polar residues" evidence="2">
    <location>
        <begin position="1050"/>
        <end position="1060"/>
    </location>
</feature>
<feature type="region of interest" description="Disordered" evidence="2">
    <location>
        <begin position="1018"/>
        <end position="1075"/>
    </location>
</feature>
<dbReference type="Gene3D" id="2.60.200.20">
    <property type="match status" value="1"/>
</dbReference>
<dbReference type="PROSITE" id="PS50003">
    <property type="entry name" value="PH_DOMAIN"/>
    <property type="match status" value="1"/>
</dbReference>
<comment type="caution">
    <text evidence="4">The sequence shown here is derived from an EMBL/GenBank/DDBJ whole genome shotgun (WGS) entry which is preliminary data.</text>
</comment>
<dbReference type="SUPFAM" id="SSF49879">
    <property type="entry name" value="SMAD/FHA domain"/>
    <property type="match status" value="1"/>
</dbReference>
<dbReference type="InterPro" id="IPR008984">
    <property type="entry name" value="SMAD_FHA_dom_sf"/>
</dbReference>
<dbReference type="InterPro" id="IPR011993">
    <property type="entry name" value="PH-like_dom_sf"/>
</dbReference>
<reference evidence="4" key="1">
    <citation type="journal article" date="2023" name="G3 (Bethesda)">
        <title>Whole genome assemblies of Zophobas morio and Tenebrio molitor.</title>
        <authorList>
            <person name="Kaur S."/>
            <person name="Stinson S.A."/>
            <person name="diCenzo G.C."/>
        </authorList>
    </citation>
    <scope>NUCLEOTIDE SEQUENCE</scope>
    <source>
        <strain evidence="4">QUZm001</strain>
    </source>
</reference>
<dbReference type="Proteomes" id="UP001168821">
    <property type="component" value="Unassembled WGS sequence"/>
</dbReference>
<evidence type="ECO:0000313" key="5">
    <source>
        <dbReference type="Proteomes" id="UP001168821"/>
    </source>
</evidence>
<feature type="coiled-coil region" evidence="1">
    <location>
        <begin position="366"/>
        <end position="421"/>
    </location>
</feature>
<proteinExistence type="predicted"/>
<feature type="compositionally biased region" description="Low complexity" evidence="2">
    <location>
        <begin position="322"/>
        <end position="333"/>
    </location>
</feature>
<dbReference type="Pfam" id="PF00498">
    <property type="entry name" value="FHA"/>
    <property type="match status" value="1"/>
</dbReference>
<feature type="domain" description="PH" evidence="3">
    <location>
        <begin position="1133"/>
        <end position="1235"/>
    </location>
</feature>
<accession>A0AA38MNG3</accession>
<feature type="coiled-coil region" evidence="1">
    <location>
        <begin position="629"/>
        <end position="748"/>
    </location>
</feature>
<dbReference type="FunFam" id="2.60.200.20:FF:000004">
    <property type="entry name" value="pleckstrin homology-like domain family B member 1 isoform X1"/>
    <property type="match status" value="1"/>
</dbReference>
<evidence type="ECO:0000256" key="1">
    <source>
        <dbReference type="SAM" id="Coils"/>
    </source>
</evidence>
<feature type="compositionally biased region" description="Polar residues" evidence="2">
    <location>
        <begin position="1"/>
        <end position="10"/>
    </location>
</feature>
<keyword evidence="5" id="KW-1185">Reference proteome</keyword>
<feature type="compositionally biased region" description="Polar residues" evidence="2">
    <location>
        <begin position="298"/>
        <end position="321"/>
    </location>
</feature>
<dbReference type="SUPFAM" id="SSF50729">
    <property type="entry name" value="PH domain-like"/>
    <property type="match status" value="1"/>
</dbReference>
<dbReference type="InterPro" id="IPR000253">
    <property type="entry name" value="FHA_dom"/>
</dbReference>
<feature type="region of interest" description="Disordered" evidence="2">
    <location>
        <begin position="298"/>
        <end position="346"/>
    </location>
</feature>
<gene>
    <name evidence="4" type="ORF">Zmor_006497</name>
</gene>